<feature type="compositionally biased region" description="Basic and acidic residues" evidence="11">
    <location>
        <begin position="186"/>
        <end position="199"/>
    </location>
</feature>
<dbReference type="AlphaFoldDB" id="A0A6J4II68"/>
<dbReference type="Gene3D" id="1.20.120.640">
    <property type="entry name" value="Anticodon-binding domain of a subclass of class I aminoacyl-tRNA synthetases"/>
    <property type="match status" value="1"/>
</dbReference>
<evidence type="ECO:0000256" key="6">
    <source>
        <dbReference type="ARBA" id="ARBA00022741"/>
    </source>
</evidence>
<feature type="binding site" evidence="10">
    <location>
        <position position="43"/>
    </location>
    <ligand>
        <name>Zn(2+)</name>
        <dbReference type="ChEBI" id="CHEBI:29105"/>
    </ligand>
</feature>
<dbReference type="PRINTS" id="PR00983">
    <property type="entry name" value="TRNASYNTHCYS"/>
</dbReference>
<evidence type="ECO:0000256" key="11">
    <source>
        <dbReference type="SAM" id="MobiDB-lite"/>
    </source>
</evidence>
<comment type="similarity">
    <text evidence="2 10">Belongs to the class-I aminoacyl-tRNA synthetase family. MshC subfamily.</text>
</comment>
<dbReference type="GO" id="GO:0005524">
    <property type="term" value="F:ATP binding"/>
    <property type="evidence" value="ECO:0007669"/>
    <property type="project" value="UniProtKB-KW"/>
</dbReference>
<feature type="short sequence motif" description="'HIGH' region" evidence="10">
    <location>
        <begin position="45"/>
        <end position="55"/>
    </location>
</feature>
<feature type="domain" description="tRNA synthetases class I catalytic" evidence="12">
    <location>
        <begin position="36"/>
        <end position="336"/>
    </location>
</feature>
<feature type="binding site" evidence="10">
    <location>
        <begin position="43"/>
        <end position="46"/>
    </location>
    <ligand>
        <name>L-cysteinyl-5'-AMP</name>
        <dbReference type="ChEBI" id="CHEBI:144924"/>
    </ligand>
</feature>
<protein>
    <recommendedName>
        <fullName evidence="10">L-cysteine:1D-myo-inositol 2-amino-2-deoxy-alpha-D-glucopyranoside ligase</fullName>
        <shortName evidence="10">L-Cys:GlcN-Ins ligase</shortName>
        <ecNumber evidence="10">6.3.1.13</ecNumber>
    </recommendedName>
    <alternativeName>
        <fullName evidence="10">Mycothiol ligase</fullName>
        <shortName evidence="10">MSH ligase</shortName>
    </alternativeName>
</protein>
<dbReference type="GO" id="GO:0035446">
    <property type="term" value="F:cysteine-glucosaminylinositol ligase activity"/>
    <property type="evidence" value="ECO:0007669"/>
    <property type="project" value="UniProtKB-UniRule"/>
</dbReference>
<keyword evidence="5 10" id="KW-0479">Metal-binding</keyword>
<dbReference type="EMBL" id="CADCTI010000182">
    <property type="protein sequence ID" value="CAA9253468.1"/>
    <property type="molecule type" value="Genomic_DNA"/>
</dbReference>
<evidence type="ECO:0000259" key="12">
    <source>
        <dbReference type="Pfam" id="PF01406"/>
    </source>
</evidence>
<dbReference type="PANTHER" id="PTHR10890:SF3">
    <property type="entry name" value="CYSTEINE--TRNA LIGASE, CYTOPLASMIC"/>
    <property type="match status" value="1"/>
</dbReference>
<feature type="short sequence motif" description="'ERGGDP' region" evidence="10">
    <location>
        <begin position="186"/>
        <end position="191"/>
    </location>
</feature>
<dbReference type="GO" id="GO:0010125">
    <property type="term" value="P:mycothiol biosynthetic process"/>
    <property type="evidence" value="ECO:0007669"/>
    <property type="project" value="UniProtKB-UniRule"/>
</dbReference>
<feature type="compositionally biased region" description="Basic and acidic residues" evidence="11">
    <location>
        <begin position="456"/>
        <end position="466"/>
    </location>
</feature>
<feature type="binding site" evidence="10">
    <location>
        <position position="256"/>
    </location>
    <ligand>
        <name>Zn(2+)</name>
        <dbReference type="ChEBI" id="CHEBI:29105"/>
    </ligand>
</feature>
<dbReference type="InterPro" id="IPR017812">
    <property type="entry name" value="Mycothiol_ligase_MshC"/>
</dbReference>
<comment type="catalytic activity">
    <reaction evidence="9 10">
        <text>1D-myo-inositol 2-amino-2-deoxy-alpha-D-glucopyranoside + L-cysteine + ATP = 1D-myo-inositol 2-(L-cysteinylamino)-2-deoxy-alpha-D-glucopyranoside + AMP + diphosphate + H(+)</text>
        <dbReference type="Rhea" id="RHEA:26176"/>
        <dbReference type="ChEBI" id="CHEBI:15378"/>
        <dbReference type="ChEBI" id="CHEBI:30616"/>
        <dbReference type="ChEBI" id="CHEBI:33019"/>
        <dbReference type="ChEBI" id="CHEBI:35235"/>
        <dbReference type="ChEBI" id="CHEBI:58886"/>
        <dbReference type="ChEBI" id="CHEBI:58887"/>
        <dbReference type="ChEBI" id="CHEBI:456215"/>
        <dbReference type="EC" id="6.3.1.13"/>
    </reaction>
</comment>
<feature type="binding site" evidence="10">
    <location>
        <begin position="81"/>
        <end position="83"/>
    </location>
    <ligand>
        <name>L-cysteinyl-5'-AMP</name>
        <dbReference type="ChEBI" id="CHEBI:144924"/>
    </ligand>
</feature>
<dbReference type="FunFam" id="3.40.50.620:FF:000134">
    <property type="entry name" value="L-cysteine:1D-myo-inositol 2-amino-2-deoxy-alpha-D-glucopyranoside ligase"/>
    <property type="match status" value="1"/>
</dbReference>
<comment type="subunit">
    <text evidence="3 10">Monomer.</text>
</comment>
<reference evidence="13" key="1">
    <citation type="submission" date="2020-02" db="EMBL/GenBank/DDBJ databases">
        <authorList>
            <person name="Meier V. D."/>
        </authorList>
    </citation>
    <scope>NUCLEOTIDE SEQUENCE</scope>
    <source>
        <strain evidence="13">AVDCRST_MAG57</strain>
    </source>
</reference>
<comment type="cofactor">
    <cofactor evidence="10">
        <name>Zn(2+)</name>
        <dbReference type="ChEBI" id="CHEBI:29105"/>
    </cofactor>
    <text evidence="10">Binds 1 zinc ion per subunit.</text>
</comment>
<dbReference type="EC" id="6.3.1.13" evidence="10"/>
<feature type="binding site" evidence="10">
    <location>
        <position position="58"/>
    </location>
    <ligand>
        <name>L-cysteinyl-5'-AMP</name>
        <dbReference type="ChEBI" id="CHEBI:144924"/>
    </ligand>
</feature>
<dbReference type="GO" id="GO:0008270">
    <property type="term" value="F:zinc ion binding"/>
    <property type="evidence" value="ECO:0007669"/>
    <property type="project" value="UniProtKB-UniRule"/>
</dbReference>
<feature type="binding site" evidence="10">
    <location>
        <begin position="249"/>
        <end position="251"/>
    </location>
    <ligand>
        <name>L-cysteinyl-5'-AMP</name>
        <dbReference type="ChEBI" id="CHEBI:144924"/>
    </ligand>
</feature>
<dbReference type="Pfam" id="PF01406">
    <property type="entry name" value="tRNA-synt_1e"/>
    <property type="match status" value="1"/>
</dbReference>
<feature type="region of interest" description="Disordered" evidence="11">
    <location>
        <begin position="422"/>
        <end position="466"/>
    </location>
</feature>
<evidence type="ECO:0000256" key="5">
    <source>
        <dbReference type="ARBA" id="ARBA00022723"/>
    </source>
</evidence>
<evidence type="ECO:0000313" key="13">
    <source>
        <dbReference type="EMBL" id="CAA9253468.1"/>
    </source>
</evidence>
<evidence type="ECO:0000256" key="4">
    <source>
        <dbReference type="ARBA" id="ARBA00022598"/>
    </source>
</evidence>
<evidence type="ECO:0000256" key="2">
    <source>
        <dbReference type="ARBA" id="ARBA00007723"/>
    </source>
</evidence>
<dbReference type="InterPro" id="IPR024909">
    <property type="entry name" value="Cys-tRNA/MSH_ligase"/>
</dbReference>
<dbReference type="GO" id="GO:0006423">
    <property type="term" value="P:cysteinyl-tRNA aminoacylation"/>
    <property type="evidence" value="ECO:0007669"/>
    <property type="project" value="TreeGrafter"/>
</dbReference>
<dbReference type="HAMAP" id="MF_01697">
    <property type="entry name" value="MshC"/>
    <property type="match status" value="1"/>
</dbReference>
<dbReference type="InterPro" id="IPR032678">
    <property type="entry name" value="tRNA-synt_1_cat_dom"/>
</dbReference>
<feature type="binding site" evidence="10">
    <location>
        <position position="227"/>
    </location>
    <ligand>
        <name>L-cysteinyl-5'-AMP</name>
        <dbReference type="ChEBI" id="CHEBI:144924"/>
    </ligand>
</feature>
<keyword evidence="6 10" id="KW-0547">Nucleotide-binding</keyword>
<feature type="binding site" evidence="10">
    <location>
        <position position="231"/>
    </location>
    <ligand>
        <name>Zn(2+)</name>
        <dbReference type="ChEBI" id="CHEBI:29105"/>
    </ligand>
</feature>
<comment type="function">
    <text evidence="1 10">Catalyzes the ATP-dependent condensation of GlcN-Ins and L-cysteine to form L-Cys-GlcN-Ins.</text>
</comment>
<dbReference type="PANTHER" id="PTHR10890">
    <property type="entry name" value="CYSTEINYL-TRNA SYNTHETASE"/>
    <property type="match status" value="1"/>
</dbReference>
<dbReference type="Gene3D" id="3.40.50.620">
    <property type="entry name" value="HUPs"/>
    <property type="match status" value="1"/>
</dbReference>
<gene>
    <name evidence="10" type="primary">mshC</name>
    <name evidence="13" type="ORF">AVDCRST_MAG57-2235</name>
</gene>
<dbReference type="SUPFAM" id="SSF52374">
    <property type="entry name" value="Nucleotidylyl transferase"/>
    <property type="match status" value="1"/>
</dbReference>
<dbReference type="GO" id="GO:0005829">
    <property type="term" value="C:cytosol"/>
    <property type="evidence" value="ECO:0007669"/>
    <property type="project" value="TreeGrafter"/>
</dbReference>
<evidence type="ECO:0000256" key="9">
    <source>
        <dbReference type="ARBA" id="ARBA00048350"/>
    </source>
</evidence>
<keyword evidence="8 10" id="KW-0067">ATP-binding</keyword>
<organism evidence="13">
    <name type="scientific">uncultured Blastococcus sp</name>
    <dbReference type="NCBI Taxonomy" id="217144"/>
    <lineage>
        <taxon>Bacteria</taxon>
        <taxon>Bacillati</taxon>
        <taxon>Actinomycetota</taxon>
        <taxon>Actinomycetes</taxon>
        <taxon>Geodermatophilales</taxon>
        <taxon>Geodermatophilaceae</taxon>
        <taxon>Blastococcus</taxon>
        <taxon>environmental samples</taxon>
    </lineage>
</organism>
<feature type="short sequence motif" description="'KMSKS' region" evidence="10">
    <location>
        <begin position="289"/>
        <end position="293"/>
    </location>
</feature>
<evidence type="ECO:0000256" key="10">
    <source>
        <dbReference type="HAMAP-Rule" id="MF_01697"/>
    </source>
</evidence>
<dbReference type="InterPro" id="IPR014729">
    <property type="entry name" value="Rossmann-like_a/b/a_fold"/>
</dbReference>
<evidence type="ECO:0000256" key="8">
    <source>
        <dbReference type="ARBA" id="ARBA00022840"/>
    </source>
</evidence>
<dbReference type="NCBIfam" id="TIGR03447">
    <property type="entry name" value="mycothiol_MshC"/>
    <property type="match status" value="1"/>
</dbReference>
<evidence type="ECO:0000256" key="7">
    <source>
        <dbReference type="ARBA" id="ARBA00022833"/>
    </source>
</evidence>
<evidence type="ECO:0000256" key="1">
    <source>
        <dbReference type="ARBA" id="ARBA00003679"/>
    </source>
</evidence>
<feature type="binding site" evidence="10">
    <location>
        <position position="283"/>
    </location>
    <ligand>
        <name>L-cysteinyl-5'-AMP</name>
        <dbReference type="ChEBI" id="CHEBI:144924"/>
    </ligand>
</feature>
<proteinExistence type="inferred from homology"/>
<name>A0A6J4II68_9ACTN</name>
<accession>A0A6J4II68</accession>
<keyword evidence="7 10" id="KW-0862">Zinc</keyword>
<sequence>MLSWPAPLLPTLPGTGPALRVHDTARGEVVDTSPGQTARMYVCGITPYDATHLGHAATYLAFDLINRVWRDAGHAVHYVQNVTDIDDPLLERADRDNEDWVVLAMRETALFREDMTALRVLPPEDYVGAVESIPRIVAHVEDLLAEGLAYVLDDGTGDIYHDVARAPGFGGESRYDEATMLKFFAERGGDPDRPGKRQPLDPMLWRGERPGEPSWPGPGGTEGRPGWHIECATIALDTIGMGFDVQGGGSDLVFPHHEYSAVHAEALTATKPFARAYVHSAMIGLDGEKMSKSRGNLVFVSKLRGGGVDPMAIRLALLSGHYRTDRAWTADLLSEAETRLATWRRAVALDAGAPAAPLLVGLRERLTDDLNSPGAIALVDAWAAATLAGGSDDGGGMEDEAPRIVSDAVDALLGVALDSSARGGALDSSARGGALDSSARGGALDSSARGGALDSGAREKPVGNGG</sequence>
<evidence type="ECO:0000256" key="3">
    <source>
        <dbReference type="ARBA" id="ARBA00011245"/>
    </source>
</evidence>
<dbReference type="CDD" id="cd00672">
    <property type="entry name" value="CysRS_core"/>
    <property type="match status" value="1"/>
</dbReference>
<keyword evidence="4 10" id="KW-0436">Ligase</keyword>
<feature type="region of interest" description="Disordered" evidence="11">
    <location>
        <begin position="186"/>
        <end position="221"/>
    </location>
</feature>
<dbReference type="GO" id="GO:0004817">
    <property type="term" value="F:cysteine-tRNA ligase activity"/>
    <property type="evidence" value="ECO:0007669"/>
    <property type="project" value="TreeGrafter"/>
</dbReference>